<keyword evidence="1" id="KW-0812">Transmembrane</keyword>
<feature type="domain" description="Protein FecR C-terminal" evidence="3">
    <location>
        <begin position="321"/>
        <end position="388"/>
    </location>
</feature>
<evidence type="ECO:0000259" key="3">
    <source>
        <dbReference type="Pfam" id="PF16344"/>
    </source>
</evidence>
<protein>
    <submittedName>
        <fullName evidence="4">FecR domain-containing protein</fullName>
    </submittedName>
</protein>
<gene>
    <name evidence="4" type="ORF">P0Y53_19710</name>
</gene>
<evidence type="ECO:0000259" key="2">
    <source>
        <dbReference type="Pfam" id="PF04773"/>
    </source>
</evidence>
<dbReference type="Pfam" id="PF16344">
    <property type="entry name" value="FecR_C"/>
    <property type="match status" value="1"/>
</dbReference>
<dbReference type="PANTHER" id="PTHR30273">
    <property type="entry name" value="PERIPLASMIC SIGNAL SENSOR AND SIGMA FACTOR ACTIVATOR FECR-RELATED"/>
    <property type="match status" value="1"/>
</dbReference>
<sequence>MKTHQQLVELFTHYMEKSCTPAERQELFRLLADPSYEEQLHQISEAYEAVPASGTVLNNDTSLAIWNAVRNDVLAPSVPVRSLHKRWWWAAAAAVLLAAGFGAWQFMHPVAGTPVPVAAQPTPGPVRSGSEGVYLKLASGKAIQLDSLGNGQIADQAGTSVMLQDGNLVYAAVADAPVLYNTMTTLRGSRFKLSLPDGTKVWLNAASSIRYPTTFRGNERKVMVQGEAYFEVAQNKEQPFIVTVNHQEIEVLGTRFNINAYSNEPVMTTTLLEGKVKIGPAEGTGKSLILQPGEECVTTEDGQKTVNKVDVETAASWVNGRFYFKSADLGMVLRQVERWYDVRISYDKSIQAHFSGSIYITDDFSEILKLIAFSSNVKFSVDGKNITVKAR</sequence>
<dbReference type="InterPro" id="IPR032508">
    <property type="entry name" value="FecR_C"/>
</dbReference>
<dbReference type="EMBL" id="CP119311">
    <property type="protein sequence ID" value="WEK34719.1"/>
    <property type="molecule type" value="Genomic_DNA"/>
</dbReference>
<feature type="domain" description="FecR protein" evidence="2">
    <location>
        <begin position="182"/>
        <end position="277"/>
    </location>
</feature>
<evidence type="ECO:0000256" key="1">
    <source>
        <dbReference type="SAM" id="Phobius"/>
    </source>
</evidence>
<dbReference type="Proteomes" id="UP001220610">
    <property type="component" value="Chromosome"/>
</dbReference>
<organism evidence="4 5">
    <name type="scientific">Candidatus Pseudobacter hemicellulosilyticus</name>
    <dbReference type="NCBI Taxonomy" id="3121375"/>
    <lineage>
        <taxon>Bacteria</taxon>
        <taxon>Pseudomonadati</taxon>
        <taxon>Bacteroidota</taxon>
        <taxon>Chitinophagia</taxon>
        <taxon>Chitinophagales</taxon>
        <taxon>Chitinophagaceae</taxon>
        <taxon>Pseudobacter</taxon>
    </lineage>
</organism>
<dbReference type="FunFam" id="2.60.120.1440:FF:000001">
    <property type="entry name" value="Putative anti-sigma factor"/>
    <property type="match status" value="1"/>
</dbReference>
<feature type="transmembrane region" description="Helical" evidence="1">
    <location>
        <begin position="87"/>
        <end position="107"/>
    </location>
</feature>
<keyword evidence="1" id="KW-1133">Transmembrane helix</keyword>
<dbReference type="InterPro" id="IPR012373">
    <property type="entry name" value="Ferrdict_sens_TM"/>
</dbReference>
<evidence type="ECO:0000313" key="4">
    <source>
        <dbReference type="EMBL" id="WEK34719.1"/>
    </source>
</evidence>
<name>A0AAJ5WP58_9BACT</name>
<accession>A0AAJ5WP58</accession>
<dbReference type="Gene3D" id="2.60.120.1440">
    <property type="match status" value="1"/>
</dbReference>
<dbReference type="PANTHER" id="PTHR30273:SF2">
    <property type="entry name" value="PROTEIN FECR"/>
    <property type="match status" value="1"/>
</dbReference>
<dbReference type="GO" id="GO:0016989">
    <property type="term" value="F:sigma factor antagonist activity"/>
    <property type="evidence" value="ECO:0007669"/>
    <property type="project" value="TreeGrafter"/>
</dbReference>
<reference evidence="4" key="1">
    <citation type="submission" date="2023-03" db="EMBL/GenBank/DDBJ databases">
        <title>Andean soil-derived lignocellulolytic bacterial consortium as a source of novel taxa and putative plastic-active enzymes.</title>
        <authorList>
            <person name="Diaz-Garcia L."/>
            <person name="Chuvochina M."/>
            <person name="Feuerriegel G."/>
            <person name="Bunk B."/>
            <person name="Sproer C."/>
            <person name="Streit W.R."/>
            <person name="Rodriguez L.M."/>
            <person name="Overmann J."/>
            <person name="Jimenez D.J."/>
        </authorList>
    </citation>
    <scope>NUCLEOTIDE SEQUENCE</scope>
    <source>
        <strain evidence="4">MAG 7</strain>
    </source>
</reference>
<evidence type="ECO:0000313" key="5">
    <source>
        <dbReference type="Proteomes" id="UP001220610"/>
    </source>
</evidence>
<proteinExistence type="predicted"/>
<dbReference type="AlphaFoldDB" id="A0AAJ5WP58"/>
<dbReference type="Gene3D" id="3.55.50.30">
    <property type="match status" value="1"/>
</dbReference>
<dbReference type="Pfam" id="PF04773">
    <property type="entry name" value="FecR"/>
    <property type="match status" value="1"/>
</dbReference>
<dbReference type="InterPro" id="IPR006860">
    <property type="entry name" value="FecR"/>
</dbReference>
<keyword evidence="1" id="KW-0472">Membrane</keyword>